<dbReference type="Proteomes" id="UP000324176">
    <property type="component" value="Unassembled WGS sequence"/>
</dbReference>
<name>A0A5D3YDI2_9PROT</name>
<gene>
    <name evidence="2" type="ORF">BCL69_10191</name>
</gene>
<evidence type="ECO:0000313" key="2">
    <source>
        <dbReference type="EMBL" id="TYP88747.1"/>
    </source>
</evidence>
<dbReference type="EMBL" id="VNHT01000019">
    <property type="protein sequence ID" value="TYP88747.1"/>
    <property type="molecule type" value="Genomic_DNA"/>
</dbReference>
<accession>A0A5D3YDI2</accession>
<dbReference type="SUPFAM" id="SSF53474">
    <property type="entry name" value="alpha/beta-Hydrolases"/>
    <property type="match status" value="1"/>
</dbReference>
<proteinExistence type="predicted"/>
<dbReference type="InterPro" id="IPR012908">
    <property type="entry name" value="PGAP1-ab_dom-like"/>
</dbReference>
<protein>
    <submittedName>
        <fullName evidence="2">PGAP1-like protein</fullName>
    </submittedName>
</protein>
<dbReference type="AlphaFoldDB" id="A0A5D3YDI2"/>
<sequence length="225" mass="24380">MGDFYTLSFSDNQGLSLDVQGGKLAAIIKTVLDNNLQATKVLLIGHSTGGLAAREYLQGLARVLDAETPILYREDVAKIITIGAPHQGSFWAEACNAQFDILNNAGICKLFHLNIDPNNIVVEELQPNSSALNNLNDLATHPLPSNIVYVSVVGIGQPILSSLTDFHDGDGIVSDSSQNLISVTESLPLQQQSIKVNIPFRECSNRKKYRMSGVSVKLTPVRQPI</sequence>
<organism evidence="2 3">
    <name type="scientific">Nitrosomonas communis</name>
    <dbReference type="NCBI Taxonomy" id="44574"/>
    <lineage>
        <taxon>Bacteria</taxon>
        <taxon>Pseudomonadati</taxon>
        <taxon>Pseudomonadota</taxon>
        <taxon>Betaproteobacteria</taxon>
        <taxon>Nitrosomonadales</taxon>
        <taxon>Nitrosomonadaceae</taxon>
        <taxon>Nitrosomonas</taxon>
    </lineage>
</organism>
<dbReference type="Gene3D" id="3.40.50.1820">
    <property type="entry name" value="alpha/beta hydrolase"/>
    <property type="match status" value="1"/>
</dbReference>
<reference evidence="2 3" key="1">
    <citation type="submission" date="2019-07" db="EMBL/GenBank/DDBJ databases">
        <title>Active sludge and wastewater microbial communities from Klosterneuburg, Austria.</title>
        <authorList>
            <person name="Wagner M."/>
        </authorList>
    </citation>
    <scope>NUCLEOTIDE SEQUENCE [LARGE SCALE GENOMIC DNA]</scope>
    <source>
        <strain evidence="2 3">Nm2</strain>
    </source>
</reference>
<dbReference type="Pfam" id="PF07819">
    <property type="entry name" value="PGAP1"/>
    <property type="match status" value="1"/>
</dbReference>
<evidence type="ECO:0000313" key="3">
    <source>
        <dbReference type="Proteomes" id="UP000324176"/>
    </source>
</evidence>
<dbReference type="GO" id="GO:0016788">
    <property type="term" value="F:hydrolase activity, acting on ester bonds"/>
    <property type="evidence" value="ECO:0007669"/>
    <property type="project" value="InterPro"/>
</dbReference>
<evidence type="ECO:0000259" key="1">
    <source>
        <dbReference type="Pfam" id="PF07819"/>
    </source>
</evidence>
<dbReference type="InterPro" id="IPR029058">
    <property type="entry name" value="AB_hydrolase_fold"/>
</dbReference>
<dbReference type="RefSeq" id="WP_052752292.1">
    <property type="nucleotide sequence ID" value="NZ_CP011451.1"/>
</dbReference>
<feature type="domain" description="GPI inositol-deacylase PGAP1-like alpha/beta" evidence="1">
    <location>
        <begin position="12"/>
        <end position="89"/>
    </location>
</feature>
<comment type="caution">
    <text evidence="2">The sequence shown here is derived from an EMBL/GenBank/DDBJ whole genome shotgun (WGS) entry which is preliminary data.</text>
</comment>